<keyword evidence="2" id="KW-1185">Reference proteome</keyword>
<name>A0AAD7HIB8_9AGAR</name>
<gene>
    <name evidence="1" type="ORF">B0H16DRAFT_1738380</name>
</gene>
<accession>A0AAD7HIB8</accession>
<sequence>MPSSLPVESRVFLVGADEPAPFYTIQRIPGPPRSSWLLGNMLQLFLPPYGHYNDIWRKTYGTVYRFQGCFGVCLSMCSAL</sequence>
<dbReference type="EMBL" id="JARKIB010000232">
    <property type="protein sequence ID" value="KAJ7721207.1"/>
    <property type="molecule type" value="Genomic_DNA"/>
</dbReference>
<evidence type="ECO:0000313" key="1">
    <source>
        <dbReference type="EMBL" id="KAJ7721207.1"/>
    </source>
</evidence>
<organism evidence="1 2">
    <name type="scientific">Mycena metata</name>
    <dbReference type="NCBI Taxonomy" id="1033252"/>
    <lineage>
        <taxon>Eukaryota</taxon>
        <taxon>Fungi</taxon>
        <taxon>Dikarya</taxon>
        <taxon>Basidiomycota</taxon>
        <taxon>Agaricomycotina</taxon>
        <taxon>Agaricomycetes</taxon>
        <taxon>Agaricomycetidae</taxon>
        <taxon>Agaricales</taxon>
        <taxon>Marasmiineae</taxon>
        <taxon>Mycenaceae</taxon>
        <taxon>Mycena</taxon>
    </lineage>
</organism>
<dbReference type="AlphaFoldDB" id="A0AAD7HIB8"/>
<reference evidence="1" key="1">
    <citation type="submission" date="2023-03" db="EMBL/GenBank/DDBJ databases">
        <title>Massive genome expansion in bonnet fungi (Mycena s.s.) driven by repeated elements and novel gene families across ecological guilds.</title>
        <authorList>
            <consortium name="Lawrence Berkeley National Laboratory"/>
            <person name="Harder C.B."/>
            <person name="Miyauchi S."/>
            <person name="Viragh M."/>
            <person name="Kuo A."/>
            <person name="Thoen E."/>
            <person name="Andreopoulos B."/>
            <person name="Lu D."/>
            <person name="Skrede I."/>
            <person name="Drula E."/>
            <person name="Henrissat B."/>
            <person name="Morin E."/>
            <person name="Kohler A."/>
            <person name="Barry K."/>
            <person name="LaButti K."/>
            <person name="Morin E."/>
            <person name="Salamov A."/>
            <person name="Lipzen A."/>
            <person name="Mereny Z."/>
            <person name="Hegedus B."/>
            <person name="Baldrian P."/>
            <person name="Stursova M."/>
            <person name="Weitz H."/>
            <person name="Taylor A."/>
            <person name="Grigoriev I.V."/>
            <person name="Nagy L.G."/>
            <person name="Martin F."/>
            <person name="Kauserud H."/>
        </authorList>
    </citation>
    <scope>NUCLEOTIDE SEQUENCE</scope>
    <source>
        <strain evidence="1">CBHHK182m</strain>
    </source>
</reference>
<protein>
    <submittedName>
        <fullName evidence="1">Uncharacterized protein</fullName>
    </submittedName>
</protein>
<dbReference type="Proteomes" id="UP001215598">
    <property type="component" value="Unassembled WGS sequence"/>
</dbReference>
<evidence type="ECO:0000313" key="2">
    <source>
        <dbReference type="Proteomes" id="UP001215598"/>
    </source>
</evidence>
<proteinExistence type="predicted"/>
<comment type="caution">
    <text evidence="1">The sequence shown here is derived from an EMBL/GenBank/DDBJ whole genome shotgun (WGS) entry which is preliminary data.</text>
</comment>